<dbReference type="OrthoDB" id="270720at2759"/>
<accession>L8H172</accession>
<dbReference type="InterPro" id="IPR003409">
    <property type="entry name" value="MORN"/>
</dbReference>
<dbReference type="Gene3D" id="1.20.1280.50">
    <property type="match status" value="1"/>
</dbReference>
<dbReference type="SUPFAM" id="SSF82185">
    <property type="entry name" value="Histone H3 K4-specific methyltransferase SET7/9 N-terminal domain"/>
    <property type="match status" value="2"/>
</dbReference>
<gene>
    <name evidence="4" type="ORF">ACA1_045460</name>
</gene>
<dbReference type="PANTHER" id="PTHR43215">
    <property type="entry name" value="RADIAL SPOKE HEAD 1 HOMOLOG"/>
    <property type="match status" value="1"/>
</dbReference>
<dbReference type="RefSeq" id="XP_004340552.1">
    <property type="nucleotide sequence ID" value="XM_004340504.1"/>
</dbReference>
<dbReference type="EMBL" id="KB007952">
    <property type="protein sequence ID" value="ELR18513.1"/>
    <property type="molecule type" value="Genomic_DNA"/>
</dbReference>
<keyword evidence="1" id="KW-0677">Repeat</keyword>
<dbReference type="SUPFAM" id="SSF81383">
    <property type="entry name" value="F-box domain"/>
    <property type="match status" value="1"/>
</dbReference>
<feature type="domain" description="F-box" evidence="3">
    <location>
        <begin position="265"/>
        <end position="309"/>
    </location>
</feature>
<proteinExistence type="predicted"/>
<dbReference type="KEGG" id="acan:ACA1_045460"/>
<dbReference type="STRING" id="1257118.L8H172"/>
<dbReference type="PANTHER" id="PTHR43215:SF14">
    <property type="entry name" value="RADIAL SPOKE HEAD 1 HOMOLOG"/>
    <property type="match status" value="1"/>
</dbReference>
<name>L8H172_ACACF</name>
<evidence type="ECO:0000313" key="4">
    <source>
        <dbReference type="EMBL" id="ELR18513.1"/>
    </source>
</evidence>
<organism evidence="4 5">
    <name type="scientific">Acanthamoeba castellanii (strain ATCC 30010 / Neff)</name>
    <dbReference type="NCBI Taxonomy" id="1257118"/>
    <lineage>
        <taxon>Eukaryota</taxon>
        <taxon>Amoebozoa</taxon>
        <taxon>Discosea</taxon>
        <taxon>Longamoebia</taxon>
        <taxon>Centramoebida</taxon>
        <taxon>Acanthamoebidae</taxon>
        <taxon>Acanthamoeba</taxon>
    </lineage>
</organism>
<dbReference type="InterPro" id="IPR036047">
    <property type="entry name" value="F-box-like_dom_sf"/>
</dbReference>
<feature type="compositionally biased region" description="Low complexity" evidence="2">
    <location>
        <begin position="139"/>
        <end position="161"/>
    </location>
</feature>
<reference evidence="4 5" key="1">
    <citation type="journal article" date="2013" name="Genome Biol.">
        <title>Genome of Acanthamoeba castellanii highlights extensive lateral gene transfer and early evolution of tyrosine kinase signaling.</title>
        <authorList>
            <person name="Clarke M."/>
            <person name="Lohan A.J."/>
            <person name="Liu B."/>
            <person name="Lagkouvardos I."/>
            <person name="Roy S."/>
            <person name="Zafar N."/>
            <person name="Bertelli C."/>
            <person name="Schilde C."/>
            <person name="Kianianmomeni A."/>
            <person name="Burglin T.R."/>
            <person name="Frech C."/>
            <person name="Turcotte B."/>
            <person name="Kopec K.O."/>
            <person name="Synnott J.M."/>
            <person name="Choo C."/>
            <person name="Paponov I."/>
            <person name="Finkler A."/>
            <person name="Soon Heng Tan C."/>
            <person name="Hutchins A.P."/>
            <person name="Weinmeier T."/>
            <person name="Rattei T."/>
            <person name="Chu J.S."/>
            <person name="Gimenez G."/>
            <person name="Irimia M."/>
            <person name="Rigden D.J."/>
            <person name="Fitzpatrick D.A."/>
            <person name="Lorenzo-Morales J."/>
            <person name="Bateman A."/>
            <person name="Chiu C.H."/>
            <person name="Tang P."/>
            <person name="Hegemann P."/>
            <person name="Fromm H."/>
            <person name="Raoult D."/>
            <person name="Greub G."/>
            <person name="Miranda-Saavedra D."/>
            <person name="Chen N."/>
            <person name="Nash P."/>
            <person name="Ginger M.L."/>
            <person name="Horn M."/>
            <person name="Schaap P."/>
            <person name="Caler L."/>
            <person name="Loftus B."/>
        </authorList>
    </citation>
    <scope>NUCLEOTIDE SEQUENCE [LARGE SCALE GENOMIC DNA]</scope>
    <source>
        <strain evidence="4 5">Neff</strain>
    </source>
</reference>
<dbReference type="VEuPathDB" id="AmoebaDB:ACA1_045460"/>
<dbReference type="Pfam" id="PF12937">
    <property type="entry name" value="F-box-like"/>
    <property type="match status" value="1"/>
</dbReference>
<dbReference type="AlphaFoldDB" id="L8H172"/>
<dbReference type="SMART" id="SM00698">
    <property type="entry name" value="MORN"/>
    <property type="match status" value="7"/>
</dbReference>
<dbReference type="Gene3D" id="2.20.110.10">
    <property type="entry name" value="Histone H3 K4-specific methyltransferase SET7/9 N-terminal domain"/>
    <property type="match status" value="4"/>
</dbReference>
<feature type="compositionally biased region" description="Basic and acidic residues" evidence="2">
    <location>
        <begin position="1"/>
        <end position="21"/>
    </location>
</feature>
<evidence type="ECO:0000256" key="1">
    <source>
        <dbReference type="ARBA" id="ARBA00022737"/>
    </source>
</evidence>
<feature type="region of interest" description="Disordered" evidence="2">
    <location>
        <begin position="87"/>
        <end position="161"/>
    </location>
</feature>
<keyword evidence="5" id="KW-1185">Reference proteome</keyword>
<protein>
    <submittedName>
        <fullName evidence="4">Morn motif-containing protein</fullName>
    </submittedName>
</protein>
<dbReference type="InterPro" id="IPR001810">
    <property type="entry name" value="F-box_dom"/>
</dbReference>
<evidence type="ECO:0000256" key="2">
    <source>
        <dbReference type="SAM" id="MobiDB-lite"/>
    </source>
</evidence>
<evidence type="ECO:0000313" key="5">
    <source>
        <dbReference type="Proteomes" id="UP000011083"/>
    </source>
</evidence>
<feature type="region of interest" description="Disordered" evidence="2">
    <location>
        <begin position="1"/>
        <end position="66"/>
    </location>
</feature>
<sequence>MESESTVEKNARVEDAGDRPTKKMRRTPSRRSKEGKEVEVDIEDKDEGSGVLPMMIEGGSSPLLTTTTSSASLLDLEVSGGGHLALLGANGLEPEDRPAEDDCEAEPTQSVEDEHCGGSGSAMSLERGSVDSTTASGIASSSSSSSAPSASSPSAAASTVGLTATATSASAGVRREGMTRDEMKASAVSLHNLIEPLADLQRNVQEVGVSLRNHRFHYNLDLCKLVTGIDRSVTELNDQILSRRRFLEFVLHLGRPVQTNLGYFGALPIELVLHIFGYLDGKISCSTPMYVCSTFAALSNDAHLWKSIVERTWDLEGTYMQKPSHKSFKWLFECKKRVFKAGDMKNGKGSCGGEHGDMYEGEWKDNKRHGVGTGLMQDGRRYDGEWENDMRSGFGIFRWPINYAKNGGDLYAGNWKEDQRHGEGIYIWADGTKYEGQWKEGKREGFGSVVWPDGRRYEGEYKDGKMSGKGTFCWPDGSVYVGEYKDGKRHGEGTYTYSTMMGGVYTGQWRNGMRDGWGKLVKNDGEMYQGVWKFNCPFGGVLTKKDGTVIEKFWRLFPPGT</sequence>
<dbReference type="Proteomes" id="UP000011083">
    <property type="component" value="Unassembled WGS sequence"/>
</dbReference>
<dbReference type="Pfam" id="PF02493">
    <property type="entry name" value="MORN"/>
    <property type="match status" value="7"/>
</dbReference>
<evidence type="ECO:0000259" key="3">
    <source>
        <dbReference type="Pfam" id="PF12937"/>
    </source>
</evidence>
<dbReference type="GeneID" id="14919287"/>